<proteinExistence type="predicted"/>
<accession>A0ABR9KAM7</accession>
<name>A0ABR9KAM7_9ACTN</name>
<comment type="caution">
    <text evidence="1">The sequence shown here is derived from an EMBL/GenBank/DDBJ whole genome shotgun (WGS) entry which is preliminary data.</text>
</comment>
<dbReference type="EMBL" id="JADBEF010000001">
    <property type="protein sequence ID" value="MBE1559066.1"/>
    <property type="molecule type" value="Genomic_DNA"/>
</dbReference>
<evidence type="ECO:0000313" key="2">
    <source>
        <dbReference type="Proteomes" id="UP000661607"/>
    </source>
</evidence>
<sequence length="44" mass="4815">MDLARTARGHIRLASEPFVRNRSILGLFDPIGGSYVLVPCQLSS</sequence>
<dbReference type="Proteomes" id="UP000661607">
    <property type="component" value="Unassembled WGS sequence"/>
</dbReference>
<reference evidence="1 2" key="1">
    <citation type="submission" date="2020-10" db="EMBL/GenBank/DDBJ databases">
        <title>Sequencing the genomes of 1000 actinobacteria strains.</title>
        <authorList>
            <person name="Klenk H.-P."/>
        </authorList>
    </citation>
    <scope>NUCLEOTIDE SEQUENCE [LARGE SCALE GENOMIC DNA]</scope>
    <source>
        <strain evidence="1 2">DSM 43748</strain>
    </source>
</reference>
<evidence type="ECO:0000313" key="1">
    <source>
        <dbReference type="EMBL" id="MBE1559066.1"/>
    </source>
</evidence>
<protein>
    <submittedName>
        <fullName evidence="1">Uncharacterized protein</fullName>
    </submittedName>
</protein>
<keyword evidence="2" id="KW-1185">Reference proteome</keyword>
<gene>
    <name evidence="1" type="ORF">H4W81_001845</name>
</gene>
<organism evidence="1 2">
    <name type="scientific">Nonomuraea africana</name>
    <dbReference type="NCBI Taxonomy" id="46171"/>
    <lineage>
        <taxon>Bacteria</taxon>
        <taxon>Bacillati</taxon>
        <taxon>Actinomycetota</taxon>
        <taxon>Actinomycetes</taxon>
        <taxon>Streptosporangiales</taxon>
        <taxon>Streptosporangiaceae</taxon>
        <taxon>Nonomuraea</taxon>
    </lineage>
</organism>